<dbReference type="InterPro" id="IPR006608">
    <property type="entry name" value="CC2D1A/B_DM14"/>
</dbReference>
<sequence length="805" mass="89757">MDLQQLEKSVYGDVENDADLLAELYALEAEEKKKNPTDFISQNSKKSHFSAAKGASDNFNLPADALKSALEDIDSDSEPANDEDLDDPELLVEFANLVDADNDGSSKPKTSRHGETSNAKASVVDKAMLLRLQDLQKNYKALIKSASDNAPKVRRYQRSLNKIEECMEKVRSGKSIDESEIPVALPIPSNAINDSLTSTETTKSTKSTVLPKPSTPPRIAKKPTSPKITVETPQMENPPEVVNKSPTTASVEPPLKISNLPSPSNTPQSPAASVPHNESPESSKCLKADQIMELLQARRAAYLKNAKLANDANDKHSAFGFFTVVKQFDQAIAMVEKGTVLECNEDDLPPFPPPYRPISVEIPPAPKTLMEGLTQRLDKYRSFCEENKKNNDDRKFRMNTRIVKRYQEAIRALNSKQPYNFDELPCPPGYPPLPQPKKTSITTGNAQSSNIATADRAKPVVKPKKPQPTLGTGGVSKTGGALRNNQKVQVEFLLKRQLQFKQAAVLAKNQKDIALAKKYLVTAKSFDVLIANVEAGKRVDIRNLPVPPQVQQPVSVVKPSIKPQKAEEDFEVIEGSRESIYATLEEDLVRQVKLCSENRIGFTRLGDVVRVDVFEELLKESKLDLSYLRQLYQSSGAVPKFRYETRDLPSTEMCPDVSENFMELTVVRVVDAKLPSGSHASLLCFAPYWRGNRRSHQNKVSRWKPSDGNIFVRYEFAFPHDEHQSGKTKVYQKGGFLRSDRLLGTADCKLTILENKAKVHEAVELMEGRKIAGGRIEYRVRLKEPLGENKQQITKQKWLVLVKSV</sequence>
<dbReference type="OrthoDB" id="19996at2759"/>
<dbReference type="EMBL" id="UXUI01008718">
    <property type="protein sequence ID" value="VDD92216.1"/>
    <property type="molecule type" value="Genomic_DNA"/>
</dbReference>
<evidence type="ECO:0000313" key="4">
    <source>
        <dbReference type="Proteomes" id="UP000274131"/>
    </source>
</evidence>
<feature type="region of interest" description="Disordered" evidence="1">
    <location>
        <begin position="32"/>
        <end position="57"/>
    </location>
</feature>
<keyword evidence="4" id="KW-1185">Reference proteome</keyword>
<dbReference type="SMART" id="SM00685">
    <property type="entry name" value="DM14"/>
    <property type="match status" value="4"/>
</dbReference>
<feature type="domain" description="DM14" evidence="2">
    <location>
        <begin position="129"/>
        <end position="185"/>
    </location>
</feature>
<dbReference type="PANTHER" id="PTHR13076">
    <property type="entry name" value="COILED-COIL AND C2 DOMAIN-CONTAINING PROTEIN 1-LIKE"/>
    <property type="match status" value="1"/>
</dbReference>
<protein>
    <submittedName>
        <fullName evidence="5">C2 domain-containing protein</fullName>
    </submittedName>
</protein>
<evidence type="ECO:0000256" key="1">
    <source>
        <dbReference type="SAM" id="MobiDB-lite"/>
    </source>
</evidence>
<proteinExistence type="predicted"/>
<reference evidence="3 4" key="2">
    <citation type="submission" date="2018-10" db="EMBL/GenBank/DDBJ databases">
        <authorList>
            <consortium name="Pathogen Informatics"/>
        </authorList>
    </citation>
    <scope>NUCLEOTIDE SEQUENCE [LARGE SCALE GENOMIC DNA]</scope>
</reference>
<dbReference type="STRING" id="51028.A0A0N4VAF6"/>
<dbReference type="AlphaFoldDB" id="A0A0N4VAF6"/>
<feature type="domain" description="DM14" evidence="2">
    <location>
        <begin position="370"/>
        <end position="428"/>
    </location>
</feature>
<evidence type="ECO:0000313" key="3">
    <source>
        <dbReference type="EMBL" id="VDD92216.1"/>
    </source>
</evidence>
<feature type="domain" description="DM14" evidence="2">
    <location>
        <begin position="490"/>
        <end position="548"/>
    </location>
</feature>
<organism evidence="5">
    <name type="scientific">Enterobius vermicularis</name>
    <name type="common">Human pinworm</name>
    <dbReference type="NCBI Taxonomy" id="51028"/>
    <lineage>
        <taxon>Eukaryota</taxon>
        <taxon>Metazoa</taxon>
        <taxon>Ecdysozoa</taxon>
        <taxon>Nematoda</taxon>
        <taxon>Chromadorea</taxon>
        <taxon>Rhabditida</taxon>
        <taxon>Spirurina</taxon>
        <taxon>Oxyuridomorpha</taxon>
        <taxon>Oxyuroidea</taxon>
        <taxon>Oxyuridae</taxon>
        <taxon>Enterobius</taxon>
    </lineage>
</organism>
<evidence type="ECO:0000259" key="2">
    <source>
        <dbReference type="SMART" id="SM00685"/>
    </source>
</evidence>
<feature type="region of interest" description="Disordered" evidence="1">
    <location>
        <begin position="98"/>
        <end position="120"/>
    </location>
</feature>
<feature type="region of interest" description="Disordered" evidence="1">
    <location>
        <begin position="188"/>
        <end position="283"/>
    </location>
</feature>
<dbReference type="Proteomes" id="UP000274131">
    <property type="component" value="Unassembled WGS sequence"/>
</dbReference>
<feature type="compositionally biased region" description="Low complexity" evidence="1">
    <location>
        <begin position="195"/>
        <end position="208"/>
    </location>
</feature>
<evidence type="ECO:0000313" key="5">
    <source>
        <dbReference type="WBParaSite" id="EVEC_0000744601-mRNA-1"/>
    </source>
</evidence>
<dbReference type="WBParaSite" id="EVEC_0000744601-mRNA-1">
    <property type="protein sequence ID" value="EVEC_0000744601-mRNA-1"/>
    <property type="gene ID" value="EVEC_0000744601"/>
</dbReference>
<feature type="compositionally biased region" description="Polar residues" evidence="1">
    <location>
        <begin position="438"/>
        <end position="452"/>
    </location>
</feature>
<dbReference type="Pfam" id="PF21528">
    <property type="entry name" value="CC2D1A-B_DM14"/>
    <property type="match status" value="2"/>
</dbReference>
<accession>A0A0N4VAF6</accession>
<name>A0A0N4VAF6_ENTVE</name>
<feature type="compositionally biased region" description="Polar residues" evidence="1">
    <location>
        <begin position="259"/>
        <end position="271"/>
    </location>
</feature>
<gene>
    <name evidence="3" type="ORF">EVEC_LOCUS6967</name>
</gene>
<feature type="domain" description="DM14" evidence="2">
    <location>
        <begin position="292"/>
        <end position="352"/>
    </location>
</feature>
<feature type="region of interest" description="Disordered" evidence="1">
    <location>
        <begin position="438"/>
        <end position="481"/>
    </location>
</feature>
<reference evidence="5" key="1">
    <citation type="submission" date="2017-02" db="UniProtKB">
        <authorList>
            <consortium name="WormBaseParasite"/>
        </authorList>
    </citation>
    <scope>IDENTIFICATION</scope>
</reference>
<dbReference type="GO" id="GO:0001227">
    <property type="term" value="F:DNA-binding transcription repressor activity, RNA polymerase II-specific"/>
    <property type="evidence" value="ECO:0007669"/>
    <property type="project" value="InterPro"/>
</dbReference>
<dbReference type="InterPro" id="IPR039725">
    <property type="entry name" value="CC2D1A/B"/>
</dbReference>
<dbReference type="PANTHER" id="PTHR13076:SF9">
    <property type="entry name" value="COILED-COIL AND C2 DOMAIN-CONTAINING PROTEIN 1-LIKE"/>
    <property type="match status" value="1"/>
</dbReference>